<keyword evidence="1 9" id="KW-0963">Cytoplasm</keyword>
<dbReference type="NCBIfam" id="TIGR01510">
    <property type="entry name" value="coaD_prev_kdtB"/>
    <property type="match status" value="1"/>
</dbReference>
<comment type="cofactor">
    <cofactor evidence="9">
        <name>Mg(2+)</name>
        <dbReference type="ChEBI" id="CHEBI:18420"/>
    </cofactor>
</comment>
<gene>
    <name evidence="9 11" type="primary">coaD</name>
    <name evidence="11" type="ORF">H8D96_13635</name>
</gene>
<dbReference type="GO" id="GO:0005737">
    <property type="term" value="C:cytoplasm"/>
    <property type="evidence" value="ECO:0007669"/>
    <property type="project" value="UniProtKB-SubCell"/>
</dbReference>
<organism evidence="11 12">
    <name type="scientific">Candidatus Desulfatibia vada</name>
    <dbReference type="NCBI Taxonomy" id="2841696"/>
    <lineage>
        <taxon>Bacteria</taxon>
        <taxon>Pseudomonadati</taxon>
        <taxon>Thermodesulfobacteriota</taxon>
        <taxon>Desulfobacteria</taxon>
        <taxon>Desulfobacterales</taxon>
        <taxon>Desulfobacterales incertae sedis</taxon>
        <taxon>Candidatus Desulfatibia</taxon>
    </lineage>
</organism>
<dbReference type="PANTHER" id="PTHR21342:SF1">
    <property type="entry name" value="PHOSPHOPANTETHEINE ADENYLYLTRANSFERASE"/>
    <property type="match status" value="1"/>
</dbReference>
<comment type="subcellular location">
    <subcellularLocation>
        <location evidence="9">Cytoplasm</location>
    </subcellularLocation>
</comment>
<accession>A0A8J6P3N3</accession>
<dbReference type="GO" id="GO:0004595">
    <property type="term" value="F:pantetheine-phosphate adenylyltransferase activity"/>
    <property type="evidence" value="ECO:0007669"/>
    <property type="project" value="UniProtKB-UniRule"/>
</dbReference>
<evidence type="ECO:0000259" key="10">
    <source>
        <dbReference type="Pfam" id="PF01467"/>
    </source>
</evidence>
<keyword evidence="3 9" id="KW-0548">Nucleotidyltransferase</keyword>
<dbReference type="InterPro" id="IPR004821">
    <property type="entry name" value="Cyt_trans-like"/>
</dbReference>
<feature type="binding site" evidence="9">
    <location>
        <position position="99"/>
    </location>
    <ligand>
        <name>ATP</name>
        <dbReference type="ChEBI" id="CHEBI:30616"/>
    </ligand>
</feature>
<feature type="domain" description="Cytidyltransferase-like" evidence="10">
    <location>
        <begin position="6"/>
        <end position="134"/>
    </location>
</feature>
<dbReference type="NCBIfam" id="TIGR00125">
    <property type="entry name" value="cyt_tran_rel"/>
    <property type="match status" value="1"/>
</dbReference>
<feature type="binding site" evidence="9">
    <location>
        <begin position="10"/>
        <end position="11"/>
    </location>
    <ligand>
        <name>ATP</name>
        <dbReference type="ChEBI" id="CHEBI:30616"/>
    </ligand>
</feature>
<feature type="binding site" evidence="9">
    <location>
        <begin position="124"/>
        <end position="130"/>
    </location>
    <ligand>
        <name>ATP</name>
        <dbReference type="ChEBI" id="CHEBI:30616"/>
    </ligand>
</feature>
<proteinExistence type="inferred from homology"/>
<feature type="binding site" evidence="9">
    <location>
        <position position="10"/>
    </location>
    <ligand>
        <name>substrate</name>
    </ligand>
</feature>
<name>A0A8J6P3N3_9BACT</name>
<feature type="binding site" evidence="9">
    <location>
        <position position="18"/>
    </location>
    <ligand>
        <name>ATP</name>
        <dbReference type="ChEBI" id="CHEBI:30616"/>
    </ligand>
</feature>
<evidence type="ECO:0000256" key="8">
    <source>
        <dbReference type="ARBA" id="ARBA00029346"/>
    </source>
</evidence>
<comment type="subunit">
    <text evidence="9">Homohexamer.</text>
</comment>
<evidence type="ECO:0000256" key="1">
    <source>
        <dbReference type="ARBA" id="ARBA00022490"/>
    </source>
</evidence>
<dbReference type="Pfam" id="PF01467">
    <property type="entry name" value="CTP_transf_like"/>
    <property type="match status" value="1"/>
</dbReference>
<evidence type="ECO:0000313" key="12">
    <source>
        <dbReference type="Proteomes" id="UP000605201"/>
    </source>
</evidence>
<evidence type="ECO:0000313" key="11">
    <source>
        <dbReference type="EMBL" id="MBC8432947.1"/>
    </source>
</evidence>
<evidence type="ECO:0000256" key="4">
    <source>
        <dbReference type="ARBA" id="ARBA00022741"/>
    </source>
</evidence>
<evidence type="ECO:0000256" key="3">
    <source>
        <dbReference type="ARBA" id="ARBA00022695"/>
    </source>
</evidence>
<feature type="binding site" evidence="9">
    <location>
        <position position="42"/>
    </location>
    <ligand>
        <name>substrate</name>
    </ligand>
</feature>
<dbReference type="UniPathway" id="UPA00241">
    <property type="reaction ID" value="UER00355"/>
</dbReference>
<dbReference type="GO" id="GO:0005524">
    <property type="term" value="F:ATP binding"/>
    <property type="evidence" value="ECO:0007669"/>
    <property type="project" value="UniProtKB-KW"/>
</dbReference>
<evidence type="ECO:0000256" key="9">
    <source>
        <dbReference type="HAMAP-Rule" id="MF_00151"/>
    </source>
</evidence>
<dbReference type="CDD" id="cd02163">
    <property type="entry name" value="PPAT"/>
    <property type="match status" value="1"/>
</dbReference>
<dbReference type="HAMAP" id="MF_00151">
    <property type="entry name" value="PPAT_bact"/>
    <property type="match status" value="1"/>
</dbReference>
<dbReference type="Proteomes" id="UP000605201">
    <property type="component" value="Unassembled WGS sequence"/>
</dbReference>
<comment type="function">
    <text evidence="9">Reversibly transfers an adenylyl group from ATP to 4'-phosphopantetheine, yielding dephospho-CoA (dPCoA) and pyrophosphate.</text>
</comment>
<dbReference type="PRINTS" id="PR01020">
    <property type="entry name" value="LPSBIOSNTHSS"/>
</dbReference>
<keyword evidence="2 9" id="KW-0808">Transferase</keyword>
<dbReference type="EMBL" id="JACNIG010000256">
    <property type="protein sequence ID" value="MBC8432947.1"/>
    <property type="molecule type" value="Genomic_DNA"/>
</dbReference>
<evidence type="ECO:0000256" key="6">
    <source>
        <dbReference type="ARBA" id="ARBA00022842"/>
    </source>
</evidence>
<comment type="catalytic activity">
    <reaction evidence="8 9">
        <text>(R)-4'-phosphopantetheine + ATP + H(+) = 3'-dephospho-CoA + diphosphate</text>
        <dbReference type="Rhea" id="RHEA:19801"/>
        <dbReference type="ChEBI" id="CHEBI:15378"/>
        <dbReference type="ChEBI" id="CHEBI:30616"/>
        <dbReference type="ChEBI" id="CHEBI:33019"/>
        <dbReference type="ChEBI" id="CHEBI:57328"/>
        <dbReference type="ChEBI" id="CHEBI:61723"/>
        <dbReference type="EC" id="2.7.7.3"/>
    </reaction>
</comment>
<feature type="binding site" evidence="9">
    <location>
        <begin position="89"/>
        <end position="91"/>
    </location>
    <ligand>
        <name>ATP</name>
        <dbReference type="ChEBI" id="CHEBI:30616"/>
    </ligand>
</feature>
<dbReference type="GO" id="GO:0015937">
    <property type="term" value="P:coenzyme A biosynthetic process"/>
    <property type="evidence" value="ECO:0007669"/>
    <property type="project" value="UniProtKB-UniRule"/>
</dbReference>
<dbReference type="PANTHER" id="PTHR21342">
    <property type="entry name" value="PHOSPHOPANTETHEINE ADENYLYLTRANSFERASE"/>
    <property type="match status" value="1"/>
</dbReference>
<keyword evidence="7 9" id="KW-0173">Coenzyme A biosynthesis</keyword>
<keyword evidence="6 9" id="KW-0460">Magnesium</keyword>
<feature type="site" description="Transition state stabilizer" evidence="9">
    <location>
        <position position="18"/>
    </location>
</feature>
<dbReference type="InterPro" id="IPR001980">
    <property type="entry name" value="PPAT"/>
</dbReference>
<comment type="similarity">
    <text evidence="9">Belongs to the bacterial CoaD family.</text>
</comment>
<evidence type="ECO:0000256" key="7">
    <source>
        <dbReference type="ARBA" id="ARBA00022993"/>
    </source>
</evidence>
<protein>
    <recommendedName>
        <fullName evidence="9">Phosphopantetheine adenylyltransferase</fullName>
        <ecNumber evidence="9">2.7.7.3</ecNumber>
    </recommendedName>
    <alternativeName>
        <fullName evidence="9">Dephospho-CoA pyrophosphorylase</fullName>
    </alternativeName>
    <alternativeName>
        <fullName evidence="9">Pantetheine-phosphate adenylyltransferase</fullName>
        <shortName evidence="9">PPAT</shortName>
    </alternativeName>
</protein>
<reference evidence="11 12" key="1">
    <citation type="submission" date="2020-08" db="EMBL/GenBank/DDBJ databases">
        <title>Bridging the membrane lipid divide: bacteria of the FCB group superphylum have the potential to synthesize archaeal ether lipids.</title>
        <authorList>
            <person name="Villanueva L."/>
            <person name="Von Meijenfeldt F.A.B."/>
            <person name="Westbye A.B."/>
            <person name="Yadav S."/>
            <person name="Hopmans E.C."/>
            <person name="Dutilh B.E."/>
            <person name="Sinninghe Damste J.S."/>
        </authorList>
    </citation>
    <scope>NUCLEOTIDE SEQUENCE [LARGE SCALE GENOMIC DNA]</scope>
    <source>
        <strain evidence="11">NIOZ-UU17</strain>
    </source>
</reference>
<evidence type="ECO:0000256" key="2">
    <source>
        <dbReference type="ARBA" id="ARBA00022679"/>
    </source>
</evidence>
<feature type="binding site" evidence="9">
    <location>
        <position position="74"/>
    </location>
    <ligand>
        <name>substrate</name>
    </ligand>
</feature>
<dbReference type="InterPro" id="IPR014729">
    <property type="entry name" value="Rossmann-like_a/b/a_fold"/>
</dbReference>
<dbReference type="Gene3D" id="3.40.50.620">
    <property type="entry name" value="HUPs"/>
    <property type="match status" value="1"/>
</dbReference>
<comment type="caution">
    <text evidence="11">The sequence shown here is derived from an EMBL/GenBank/DDBJ whole genome shotgun (WGS) entry which is preliminary data.</text>
</comment>
<dbReference type="SUPFAM" id="SSF52374">
    <property type="entry name" value="Nucleotidylyl transferase"/>
    <property type="match status" value="1"/>
</dbReference>
<dbReference type="AlphaFoldDB" id="A0A8J6P3N3"/>
<comment type="pathway">
    <text evidence="9">Cofactor biosynthesis; coenzyme A biosynthesis; CoA from (R)-pantothenate: step 4/5.</text>
</comment>
<feature type="binding site" evidence="9">
    <location>
        <position position="88"/>
    </location>
    <ligand>
        <name>substrate</name>
    </ligand>
</feature>
<keyword evidence="5 9" id="KW-0067">ATP-binding</keyword>
<sequence length="165" mass="18850">MQKIAIYPGTFDPVTNGHVDIAKRGLTIFDKLIVAILKNPIKECFFTVEERVEMLEGSFEKFSNIEVDTFDGLLVDYAAKRKSHAILRGMRAVSDFEYEFQLALMNRRLNRDVQTVFLMTGLRWIFTSSSIIKEAATFGGDIQGMVPPIVNEKLKQKRQSRLSKL</sequence>
<evidence type="ECO:0000256" key="5">
    <source>
        <dbReference type="ARBA" id="ARBA00022840"/>
    </source>
</evidence>
<keyword evidence="4 9" id="KW-0547">Nucleotide-binding</keyword>
<dbReference type="EC" id="2.7.7.3" evidence="9"/>